<keyword evidence="5" id="KW-0521">NADP</keyword>
<evidence type="ECO:0000313" key="14">
    <source>
        <dbReference type="EMBL" id="MCX2977868.1"/>
    </source>
</evidence>
<feature type="transmembrane region" description="Helical" evidence="10">
    <location>
        <begin position="73"/>
        <end position="99"/>
    </location>
</feature>
<dbReference type="InterPro" id="IPR036188">
    <property type="entry name" value="FAD/NAD-bd_sf"/>
</dbReference>
<dbReference type="InterPro" id="IPR023753">
    <property type="entry name" value="FAD/NAD-binding_dom"/>
</dbReference>
<dbReference type="Pfam" id="PF09335">
    <property type="entry name" value="VTT_dom"/>
    <property type="match status" value="1"/>
</dbReference>
<dbReference type="PRINTS" id="PR00368">
    <property type="entry name" value="FADPNR"/>
</dbReference>
<reference evidence="14" key="1">
    <citation type="submission" date="2019-02" db="EMBL/GenBank/DDBJ databases">
        <authorList>
            <person name="Li S.-H."/>
        </authorList>
    </citation>
    <scope>NUCLEOTIDE SEQUENCE</scope>
    <source>
        <strain evidence="14">IMCC11814</strain>
    </source>
</reference>
<dbReference type="Gene3D" id="3.30.390.30">
    <property type="match status" value="1"/>
</dbReference>
<keyword evidence="10" id="KW-0812">Transmembrane</keyword>
<evidence type="ECO:0000256" key="10">
    <source>
        <dbReference type="SAM" id="Phobius"/>
    </source>
</evidence>
<dbReference type="InterPro" id="IPR016156">
    <property type="entry name" value="FAD/NAD-linked_Rdtase_dimer_sf"/>
</dbReference>
<keyword evidence="6 9" id="KW-0560">Oxidoreductase</keyword>
<evidence type="ECO:0000256" key="8">
    <source>
        <dbReference type="ARBA" id="ARBA00023284"/>
    </source>
</evidence>
<evidence type="ECO:0000256" key="7">
    <source>
        <dbReference type="ARBA" id="ARBA00023157"/>
    </source>
</evidence>
<feature type="domain" description="FAD/NAD(P)-binding" evidence="12">
    <location>
        <begin position="262"/>
        <end position="578"/>
    </location>
</feature>
<feature type="domain" description="Pyridine nucleotide-disulphide oxidoreductase dimerisation" evidence="11">
    <location>
        <begin position="600"/>
        <end position="704"/>
    </location>
</feature>
<feature type="transmembrane region" description="Helical" evidence="10">
    <location>
        <begin position="262"/>
        <end position="282"/>
    </location>
</feature>
<keyword evidence="3 9" id="KW-0285">Flavoprotein</keyword>
<evidence type="ECO:0000259" key="13">
    <source>
        <dbReference type="Pfam" id="PF09335"/>
    </source>
</evidence>
<dbReference type="PANTHER" id="PTHR43014">
    <property type="entry name" value="MERCURIC REDUCTASE"/>
    <property type="match status" value="1"/>
</dbReference>
<feature type="transmembrane region" description="Helical" evidence="10">
    <location>
        <begin position="106"/>
        <end position="132"/>
    </location>
</feature>
<comment type="cofactor">
    <cofactor evidence="1">
        <name>FAD</name>
        <dbReference type="ChEBI" id="CHEBI:57692"/>
    </cofactor>
</comment>
<dbReference type="Proteomes" id="UP001143304">
    <property type="component" value="Unassembled WGS sequence"/>
</dbReference>
<protein>
    <submittedName>
        <fullName evidence="14">Pyridine nucleotide-disulfide oxidoreductase</fullName>
    </submittedName>
</protein>
<evidence type="ECO:0000256" key="5">
    <source>
        <dbReference type="ARBA" id="ARBA00022857"/>
    </source>
</evidence>
<dbReference type="SUPFAM" id="SSF51905">
    <property type="entry name" value="FAD/NAD(P)-binding domain"/>
    <property type="match status" value="1"/>
</dbReference>
<feature type="transmembrane region" description="Helical" evidence="10">
    <location>
        <begin position="29"/>
        <end position="53"/>
    </location>
</feature>
<evidence type="ECO:0000256" key="9">
    <source>
        <dbReference type="RuleBase" id="RU003691"/>
    </source>
</evidence>
<sequence length="734" mass="80937">MKLTYGIVFPQAINQPLRTRKITVRVRQILVLVAVTLAVTAWFIFDLGAYLEFEALKTHIGDLRQWYAENPRLAGLIYFSAYIVMTAVSLPGAAVLTLAGGALFGFWTALLLVSFASSIGATLAFLVSRILLRDWVQQRFGRHLHTVNGGFCKDGAFYLFSLRLVPLFPFFLINLVMGLLPIRPRTFYWVSQLGMLPGTAVFVNAGTQLGQLDSASGILSAPLLGSFLLLAIFPLIARQLLAYVQRKRVLSRFTRPAHFDNNLIVIGAGSAGLVASLIAATVKAKVTLIERHRMGGDCLNTGCVPSKALLRSAQVAQMARRAEEFGLAPMVVKANFPNVMERVQAVVKTIEPHDSVERYTSLGVDCVQGDARIVSPWEVEVNGKRLSARNIIIASGARPRVPDIPGLLELDYLTSDTVWELAELPPRLLVLGAGPIGCELAQAFSRLGSEVTLATHAERILPREDEEVSELLRATFRRQKIRVCTSYEPLTFNLTEDGQQGVFKTPRGQKRVGFDRVLLAVGRSPNVEGLGLEPLGISLAPQGTVDVDDYLCTAVPTISACGDVAGPYLFTHMASHQAWYSAVNALFGRFRRFKVDYSIVPWATFTDPEVARVGLNEREAGEREIAYEVTRYDLADLDRAIAEGEAEGFIKVLTEPGRDRILGVTIVGYHAAELINEFVLAMKHGLGLGKILGTIHIYPTLSEGNKFVAGEWRKARKPEGVLRWVERYHRWVRG</sequence>
<feature type="transmembrane region" description="Helical" evidence="10">
    <location>
        <begin position="187"/>
        <end position="206"/>
    </location>
</feature>
<feature type="transmembrane region" description="Helical" evidence="10">
    <location>
        <begin position="156"/>
        <end position="180"/>
    </location>
</feature>
<dbReference type="EMBL" id="SHNO01000001">
    <property type="protein sequence ID" value="MCX2977868.1"/>
    <property type="molecule type" value="Genomic_DNA"/>
</dbReference>
<dbReference type="Gene3D" id="3.50.50.60">
    <property type="entry name" value="FAD/NAD(P)-binding domain"/>
    <property type="match status" value="2"/>
</dbReference>
<keyword evidence="10" id="KW-0472">Membrane</keyword>
<feature type="transmembrane region" description="Helical" evidence="10">
    <location>
        <begin position="218"/>
        <end position="241"/>
    </location>
</feature>
<evidence type="ECO:0000259" key="12">
    <source>
        <dbReference type="Pfam" id="PF07992"/>
    </source>
</evidence>
<evidence type="ECO:0000256" key="6">
    <source>
        <dbReference type="ARBA" id="ARBA00023002"/>
    </source>
</evidence>
<evidence type="ECO:0000256" key="2">
    <source>
        <dbReference type="ARBA" id="ARBA00007532"/>
    </source>
</evidence>
<keyword evidence="10" id="KW-1133">Transmembrane helix</keyword>
<dbReference type="Pfam" id="PF02852">
    <property type="entry name" value="Pyr_redox_dim"/>
    <property type="match status" value="1"/>
</dbReference>
<accession>A0ABT3T6G8</accession>
<dbReference type="SUPFAM" id="SSF55424">
    <property type="entry name" value="FAD/NAD-linked reductases, dimerisation (C-terminal) domain"/>
    <property type="match status" value="1"/>
</dbReference>
<name>A0ABT3T6G8_9GAMM</name>
<proteinExistence type="inferred from homology"/>
<evidence type="ECO:0000313" key="15">
    <source>
        <dbReference type="Proteomes" id="UP001143304"/>
    </source>
</evidence>
<evidence type="ECO:0000256" key="4">
    <source>
        <dbReference type="ARBA" id="ARBA00022827"/>
    </source>
</evidence>
<dbReference type="PRINTS" id="PR00411">
    <property type="entry name" value="PNDRDTASEI"/>
</dbReference>
<dbReference type="PROSITE" id="PS00076">
    <property type="entry name" value="PYRIDINE_REDOX_1"/>
    <property type="match status" value="1"/>
</dbReference>
<gene>
    <name evidence="14" type="ORF">EYC82_10935</name>
</gene>
<dbReference type="InterPro" id="IPR012999">
    <property type="entry name" value="Pyr_OxRdtase_I_AS"/>
</dbReference>
<comment type="similarity">
    <text evidence="2 9">Belongs to the class-I pyridine nucleotide-disulfide oxidoreductase family.</text>
</comment>
<feature type="domain" description="VTT" evidence="13">
    <location>
        <begin position="94"/>
        <end position="207"/>
    </location>
</feature>
<organism evidence="14 15">
    <name type="scientific">Candidatus Marimicrobium litorale</name>
    <dbReference type="NCBI Taxonomy" id="2518991"/>
    <lineage>
        <taxon>Bacteria</taxon>
        <taxon>Pseudomonadati</taxon>
        <taxon>Pseudomonadota</taxon>
        <taxon>Gammaproteobacteria</taxon>
        <taxon>Cellvibrionales</taxon>
        <taxon>Halieaceae</taxon>
        <taxon>Marimicrobium</taxon>
    </lineage>
</organism>
<keyword evidence="15" id="KW-1185">Reference proteome</keyword>
<dbReference type="Pfam" id="PF07992">
    <property type="entry name" value="Pyr_redox_2"/>
    <property type="match status" value="1"/>
</dbReference>
<dbReference type="PANTHER" id="PTHR43014:SF2">
    <property type="entry name" value="MERCURIC REDUCTASE"/>
    <property type="match status" value="1"/>
</dbReference>
<dbReference type="InterPro" id="IPR032816">
    <property type="entry name" value="VTT_dom"/>
</dbReference>
<keyword evidence="8 9" id="KW-0676">Redox-active center</keyword>
<evidence type="ECO:0000256" key="3">
    <source>
        <dbReference type="ARBA" id="ARBA00022630"/>
    </source>
</evidence>
<comment type="caution">
    <text evidence="14">The sequence shown here is derived from an EMBL/GenBank/DDBJ whole genome shotgun (WGS) entry which is preliminary data.</text>
</comment>
<evidence type="ECO:0000256" key="1">
    <source>
        <dbReference type="ARBA" id="ARBA00001974"/>
    </source>
</evidence>
<keyword evidence="7" id="KW-1015">Disulfide bond</keyword>
<keyword evidence="4 9" id="KW-0274">FAD</keyword>
<dbReference type="InterPro" id="IPR004099">
    <property type="entry name" value="Pyr_nucl-diS_OxRdtase_dimer"/>
</dbReference>
<evidence type="ECO:0000259" key="11">
    <source>
        <dbReference type="Pfam" id="PF02852"/>
    </source>
</evidence>